<evidence type="ECO:0000256" key="2">
    <source>
        <dbReference type="ARBA" id="ARBA00010792"/>
    </source>
</evidence>
<proteinExistence type="inferred from homology"/>
<feature type="transmembrane region" description="Helical" evidence="7">
    <location>
        <begin position="154"/>
        <end position="172"/>
    </location>
</feature>
<evidence type="ECO:0000256" key="6">
    <source>
        <dbReference type="ARBA" id="ARBA00023136"/>
    </source>
</evidence>
<protein>
    <submittedName>
        <fullName evidence="9">DedA family protein</fullName>
    </submittedName>
</protein>
<evidence type="ECO:0000256" key="1">
    <source>
        <dbReference type="ARBA" id="ARBA00004651"/>
    </source>
</evidence>
<dbReference type="InterPro" id="IPR032818">
    <property type="entry name" value="DedA-like"/>
</dbReference>
<feature type="transmembrane region" description="Helical" evidence="7">
    <location>
        <begin position="21"/>
        <end position="50"/>
    </location>
</feature>
<evidence type="ECO:0000256" key="7">
    <source>
        <dbReference type="RuleBase" id="RU367016"/>
    </source>
</evidence>
<evidence type="ECO:0000313" key="9">
    <source>
        <dbReference type="EMBL" id="HIW07056.1"/>
    </source>
</evidence>
<dbReference type="Proteomes" id="UP000823934">
    <property type="component" value="Unassembled WGS sequence"/>
</dbReference>
<accession>A0A9D1Q6I3</accession>
<evidence type="ECO:0000256" key="4">
    <source>
        <dbReference type="ARBA" id="ARBA00022692"/>
    </source>
</evidence>
<dbReference type="PANTHER" id="PTHR30353:SF15">
    <property type="entry name" value="INNER MEMBRANE PROTEIN YABI"/>
    <property type="match status" value="1"/>
</dbReference>
<dbReference type="GO" id="GO:0005886">
    <property type="term" value="C:plasma membrane"/>
    <property type="evidence" value="ECO:0007669"/>
    <property type="project" value="UniProtKB-SubCell"/>
</dbReference>
<reference evidence="9" key="1">
    <citation type="journal article" date="2021" name="PeerJ">
        <title>Extensive microbial diversity within the chicken gut microbiome revealed by metagenomics and culture.</title>
        <authorList>
            <person name="Gilroy R."/>
            <person name="Ravi A."/>
            <person name="Getino M."/>
            <person name="Pursley I."/>
            <person name="Horton D.L."/>
            <person name="Alikhan N.F."/>
            <person name="Baker D."/>
            <person name="Gharbi K."/>
            <person name="Hall N."/>
            <person name="Watson M."/>
            <person name="Adriaenssens E.M."/>
            <person name="Foster-Nyarko E."/>
            <person name="Jarju S."/>
            <person name="Secka A."/>
            <person name="Antonio M."/>
            <person name="Oren A."/>
            <person name="Chaudhuri R.R."/>
            <person name="La Ragione R."/>
            <person name="Hildebrand F."/>
            <person name="Pallen M.J."/>
        </authorList>
    </citation>
    <scope>NUCLEOTIDE SEQUENCE</scope>
    <source>
        <strain evidence="9">CHK160-9182</strain>
    </source>
</reference>
<organism evidence="9 10">
    <name type="scientific">Candidatus Ignatzschineria merdigallinarum</name>
    <dbReference type="NCBI Taxonomy" id="2838621"/>
    <lineage>
        <taxon>Bacteria</taxon>
        <taxon>Pseudomonadati</taxon>
        <taxon>Pseudomonadota</taxon>
        <taxon>Gammaproteobacteria</taxon>
        <taxon>Cardiobacteriales</taxon>
        <taxon>Ignatzschineriaceae</taxon>
        <taxon>Ignatzschineria</taxon>
    </lineage>
</organism>
<dbReference type="PANTHER" id="PTHR30353">
    <property type="entry name" value="INNER MEMBRANE PROTEIN DEDA-RELATED"/>
    <property type="match status" value="1"/>
</dbReference>
<comment type="similarity">
    <text evidence="2 7">Belongs to the DedA family.</text>
</comment>
<keyword evidence="3 7" id="KW-1003">Cell membrane</keyword>
<evidence type="ECO:0000313" key="10">
    <source>
        <dbReference type="Proteomes" id="UP000823934"/>
    </source>
</evidence>
<reference evidence="9" key="2">
    <citation type="submission" date="2021-04" db="EMBL/GenBank/DDBJ databases">
        <authorList>
            <person name="Gilroy R."/>
        </authorList>
    </citation>
    <scope>NUCLEOTIDE SEQUENCE</scope>
    <source>
        <strain evidence="9">CHK160-9182</strain>
    </source>
</reference>
<evidence type="ECO:0000259" key="8">
    <source>
        <dbReference type="Pfam" id="PF09335"/>
    </source>
</evidence>
<feature type="transmembrane region" description="Helical" evidence="7">
    <location>
        <begin position="62"/>
        <end position="82"/>
    </location>
</feature>
<evidence type="ECO:0000256" key="5">
    <source>
        <dbReference type="ARBA" id="ARBA00022989"/>
    </source>
</evidence>
<sequence length="176" mass="20079">MSLHDFTMMVADFAHRHEHWLLLLLFMIAFLESLAVIAMLFPGTILIVALSTVAGTIDYPFLPIWIATALGAFLGMWGSYDFGTLHKDEMNRLWPFSKKPTLLPRVQSFIHKWGLWAVFFCRFLAPFRATIPMISGAFTVPKWRYQLLNALSAMAWSLLVLSPGTFGAHWLLKFIS</sequence>
<dbReference type="Pfam" id="PF09335">
    <property type="entry name" value="VTT_dom"/>
    <property type="match status" value="1"/>
</dbReference>
<dbReference type="EMBL" id="DXHP01000157">
    <property type="protein sequence ID" value="HIW07056.1"/>
    <property type="molecule type" value="Genomic_DNA"/>
</dbReference>
<comment type="caution">
    <text evidence="9">The sequence shown here is derived from an EMBL/GenBank/DDBJ whole genome shotgun (WGS) entry which is preliminary data.</text>
</comment>
<keyword evidence="4 7" id="KW-0812">Transmembrane</keyword>
<keyword evidence="6 7" id="KW-0472">Membrane</keyword>
<feature type="transmembrane region" description="Helical" evidence="7">
    <location>
        <begin position="113"/>
        <end position="134"/>
    </location>
</feature>
<name>A0A9D1Q6I3_9GAMM</name>
<dbReference type="AlphaFoldDB" id="A0A9D1Q6I3"/>
<comment type="subcellular location">
    <subcellularLocation>
        <location evidence="1 7">Cell membrane</location>
        <topology evidence="1 7">Multi-pass membrane protein</topology>
    </subcellularLocation>
</comment>
<evidence type="ECO:0000256" key="3">
    <source>
        <dbReference type="ARBA" id="ARBA00022475"/>
    </source>
</evidence>
<gene>
    <name evidence="9" type="ORF">H9889_06995</name>
</gene>
<keyword evidence="5 7" id="KW-1133">Transmembrane helix</keyword>
<feature type="domain" description="VTT" evidence="8">
    <location>
        <begin position="41"/>
        <end position="164"/>
    </location>
</feature>
<dbReference type="InterPro" id="IPR032816">
    <property type="entry name" value="VTT_dom"/>
</dbReference>